<accession>A0A8S5SFL0</accession>
<organism evidence="1">
    <name type="scientific">Myoviridae sp. ct8mY9</name>
    <dbReference type="NCBI Taxonomy" id="2827664"/>
    <lineage>
        <taxon>Viruses</taxon>
        <taxon>Duplodnaviria</taxon>
        <taxon>Heunggongvirae</taxon>
        <taxon>Uroviricota</taxon>
        <taxon>Caudoviricetes</taxon>
    </lineage>
</organism>
<reference evidence="1" key="1">
    <citation type="journal article" date="2021" name="Proc. Natl. Acad. Sci. U.S.A.">
        <title>A Catalog of Tens of Thousands of Viruses from Human Metagenomes Reveals Hidden Associations with Chronic Diseases.</title>
        <authorList>
            <person name="Tisza M.J."/>
            <person name="Buck C.B."/>
        </authorList>
    </citation>
    <scope>NUCLEOTIDE SEQUENCE</scope>
    <source>
        <strain evidence="1">Ct8mY9</strain>
    </source>
</reference>
<evidence type="ECO:0000313" key="1">
    <source>
        <dbReference type="EMBL" id="DAF49423.1"/>
    </source>
</evidence>
<proteinExistence type="predicted"/>
<dbReference type="EMBL" id="BK032581">
    <property type="protein sequence ID" value="DAF49423.1"/>
    <property type="molecule type" value="Genomic_DNA"/>
</dbReference>
<name>A0A8S5SFL0_9CAUD</name>
<protein>
    <submittedName>
        <fullName evidence="1">Uncharacterized protein</fullName>
    </submittedName>
</protein>
<sequence length="55" mass="6447">MEERDIFFESTNIEPSKVYTNSKFKLKIKIIGTSRILTEDNNVLNTENNEKLVLE</sequence>